<sequence length="148" mass="16594">MAGKARWSKPYGSMMVLYYPKWRDSKRGARAAVVTKVSEAITARANAKGWDRPKVNTQQISNWFANNKAALDLRIIPGTTDRKFSLADAERMAKDDNYPDLTEGEGGADPATVDDDDIEPFSVEENAADVRKKMMGQKWSLRKTAHWA</sequence>
<proteinExistence type="predicted"/>
<dbReference type="Proteomes" id="UP000287166">
    <property type="component" value="Unassembled WGS sequence"/>
</dbReference>
<gene>
    <name evidence="2" type="ORF">SCP_1700710</name>
</gene>
<dbReference type="RefSeq" id="XP_027620659.1">
    <property type="nucleotide sequence ID" value="XM_027764858.1"/>
</dbReference>
<evidence type="ECO:0000256" key="1">
    <source>
        <dbReference type="SAM" id="MobiDB-lite"/>
    </source>
</evidence>
<dbReference type="AlphaFoldDB" id="A0A401H5N2"/>
<keyword evidence="3" id="KW-1185">Reference proteome</keyword>
<evidence type="ECO:0000313" key="2">
    <source>
        <dbReference type="EMBL" id="GBE89746.1"/>
    </source>
</evidence>
<evidence type="ECO:0000313" key="3">
    <source>
        <dbReference type="Proteomes" id="UP000287166"/>
    </source>
</evidence>
<feature type="region of interest" description="Disordered" evidence="1">
    <location>
        <begin position="95"/>
        <end position="126"/>
    </location>
</feature>
<protein>
    <submittedName>
        <fullName evidence="2">Uncharacterized protein</fullName>
    </submittedName>
</protein>
<dbReference type="InParanoid" id="A0A401H5N2"/>
<dbReference type="EMBL" id="BFAD01000017">
    <property type="protein sequence ID" value="GBE89746.1"/>
    <property type="molecule type" value="Genomic_DNA"/>
</dbReference>
<comment type="caution">
    <text evidence="2">The sequence shown here is derived from an EMBL/GenBank/DDBJ whole genome shotgun (WGS) entry which is preliminary data.</text>
</comment>
<accession>A0A401H5N2</accession>
<organism evidence="2 3">
    <name type="scientific">Sparassis crispa</name>
    <dbReference type="NCBI Taxonomy" id="139825"/>
    <lineage>
        <taxon>Eukaryota</taxon>
        <taxon>Fungi</taxon>
        <taxon>Dikarya</taxon>
        <taxon>Basidiomycota</taxon>
        <taxon>Agaricomycotina</taxon>
        <taxon>Agaricomycetes</taxon>
        <taxon>Polyporales</taxon>
        <taxon>Sparassidaceae</taxon>
        <taxon>Sparassis</taxon>
    </lineage>
</organism>
<name>A0A401H5N2_9APHY</name>
<reference evidence="2 3" key="1">
    <citation type="journal article" date="2018" name="Sci. Rep.">
        <title>Genome sequence of the cauliflower mushroom Sparassis crispa (Hanabiratake) and its association with beneficial usage.</title>
        <authorList>
            <person name="Kiyama R."/>
            <person name="Furutani Y."/>
            <person name="Kawaguchi K."/>
            <person name="Nakanishi T."/>
        </authorList>
    </citation>
    <scope>NUCLEOTIDE SEQUENCE [LARGE SCALE GENOMIC DNA]</scope>
</reference>
<dbReference type="GeneID" id="38786663"/>